<feature type="region of interest" description="Disordered" evidence="1">
    <location>
        <begin position="291"/>
        <end position="330"/>
    </location>
</feature>
<dbReference type="Proteomes" id="UP000185696">
    <property type="component" value="Unassembled WGS sequence"/>
</dbReference>
<keyword evidence="4" id="KW-1185">Reference proteome</keyword>
<protein>
    <recommendedName>
        <fullName evidence="5">DUF3558 domain-containing protein</fullName>
    </recommendedName>
</protein>
<evidence type="ECO:0000313" key="3">
    <source>
        <dbReference type="EMBL" id="OLF10266.1"/>
    </source>
</evidence>
<evidence type="ECO:0008006" key="5">
    <source>
        <dbReference type="Google" id="ProtNLM"/>
    </source>
</evidence>
<dbReference type="PROSITE" id="PS51257">
    <property type="entry name" value="PROKAR_LIPOPROTEIN"/>
    <property type="match status" value="1"/>
</dbReference>
<evidence type="ECO:0000313" key="4">
    <source>
        <dbReference type="Proteomes" id="UP000185696"/>
    </source>
</evidence>
<comment type="caution">
    <text evidence="3">The sequence shown here is derived from an EMBL/GenBank/DDBJ whole genome shotgun (WGS) entry which is preliminary data.</text>
</comment>
<proteinExistence type="predicted"/>
<accession>A0A7Z1AXH4</accession>
<feature type="chain" id="PRO_5038886517" description="DUF3558 domain-containing protein" evidence="2">
    <location>
        <begin position="26"/>
        <end position="414"/>
    </location>
</feature>
<name>A0A7Z1AXH4_9PSEU</name>
<evidence type="ECO:0000256" key="2">
    <source>
        <dbReference type="SAM" id="SignalP"/>
    </source>
</evidence>
<evidence type="ECO:0000256" key="1">
    <source>
        <dbReference type="SAM" id="MobiDB-lite"/>
    </source>
</evidence>
<feature type="signal peptide" evidence="2">
    <location>
        <begin position="1"/>
        <end position="25"/>
    </location>
</feature>
<dbReference type="AlphaFoldDB" id="A0A7Z1AXH4"/>
<reference evidence="3 4" key="1">
    <citation type="submission" date="2016-12" db="EMBL/GenBank/DDBJ databases">
        <title>The draft genome sequence of Actinophytocola xinjiangensis.</title>
        <authorList>
            <person name="Wang W."/>
            <person name="Yuan L."/>
        </authorList>
    </citation>
    <scope>NUCLEOTIDE SEQUENCE [LARGE SCALE GENOMIC DNA]</scope>
    <source>
        <strain evidence="3 4">CGMCC 4.4663</strain>
    </source>
</reference>
<keyword evidence="2" id="KW-0732">Signal</keyword>
<gene>
    <name evidence="3" type="ORF">BLA60_17700</name>
</gene>
<dbReference type="EMBL" id="MSIF01000007">
    <property type="protein sequence ID" value="OLF10266.1"/>
    <property type="molecule type" value="Genomic_DNA"/>
</dbReference>
<organism evidence="3 4">
    <name type="scientific">Actinophytocola xinjiangensis</name>
    <dbReference type="NCBI Taxonomy" id="485602"/>
    <lineage>
        <taxon>Bacteria</taxon>
        <taxon>Bacillati</taxon>
        <taxon>Actinomycetota</taxon>
        <taxon>Actinomycetes</taxon>
        <taxon>Pseudonocardiales</taxon>
        <taxon>Pseudonocardiaceae</taxon>
    </lineage>
</organism>
<sequence length="414" mass="42512">MGVRLTMAGIGMCVALVAGCGAVTAGEASPSASPEGEAAGTTELPDLTGQQVCDLLSAETLAKYTPDARISNGTVQSTESVKQALCQVSATDGNNFRFLTVEVNAVLTVDMNGDMVDGTSAETAASDWLASQRAGKPDTADLNGVGDEGFTTFVVDEADGRTEASALFRGGMWGVKAVYHGGDRPNPDDRDNKVYLTREVLIAALTEVGTEIATNLPSLTSGGATTAPDGDLSGDMLCETLSEALIDRYLPKPKTGTSTSSYGMAECRWNSAVPRPDSPGLRLRNASVTVSAVAQNPEGDYEKAKQDAQEDYADGPDKDGPSKGATAEAPVDLPDLGTAAFLVVGHSLVPSTSARITVLLPGSRLVVITYGGGDAAELDTGDGNTNLGEPAAITTEEATEAAKAMAKEVLSALP</sequence>
<dbReference type="RefSeq" id="WP_075133986.1">
    <property type="nucleotide sequence ID" value="NZ_MSIF01000007.1"/>
</dbReference>